<evidence type="ECO:0000256" key="1">
    <source>
        <dbReference type="SAM" id="MobiDB-lite"/>
    </source>
</evidence>
<dbReference type="RefSeq" id="WP_322411140.1">
    <property type="nucleotide sequence ID" value="NZ_CP139779.1"/>
</dbReference>
<name>A0ABZ0VBJ7_9MICO</name>
<sequence length="379" mass="41710">MSTRGTGGPLDPDRLIADFRIYDRSVDIVSIYHWLFTETRELPSTVSHFERYPRIPHADGRVATPDFSVLFTDGTGIVAEIANIARHDNSVEKLCAQLLRYDGIEALPNARGGMTAVSHVDVIFLTPIDDAEAAVRRVLAERLDDPEHGYKPAHRPVLIQFAQNSDRYVLQQWPDKSINGSLFIGDRHPNYGEFDNALKVAPDLFGPNKVRYGFMNDPVPPLYMATRRWSSVFPSAFGVGAEEITVTNQEVAETLMAQYAHGTVTDARTAMEILAAAGLVRPTTSGAWRLRRRNLRVAGADIHQAIAARLSEQKSPRRRGRAVAAQDDTGLFGADPSTWSQLTPLVQDVVSRVRDADDAPMLEIDGAGSTSESHPLADG</sequence>
<gene>
    <name evidence="2" type="ORF">T9R20_03310</name>
</gene>
<feature type="region of interest" description="Disordered" evidence="1">
    <location>
        <begin position="360"/>
        <end position="379"/>
    </location>
</feature>
<reference evidence="2 3" key="1">
    <citation type="submission" date="2023-06" db="EMBL/GenBank/DDBJ databases">
        <title>Rock-solubilizing bacteria, Microbacterium invictum, promotes re-establishment of vegetation in rocky wasteland by accelerating rock bio-weathering and reshaping soil bacterial community.</title>
        <authorList>
            <person name="Liu C."/>
        </authorList>
    </citation>
    <scope>NUCLEOTIDE SEQUENCE [LARGE SCALE GENOMIC DNA]</scope>
    <source>
        <strain evidence="2 3">X-18</strain>
    </source>
</reference>
<organism evidence="2 3">
    <name type="scientific">Microbacterium invictum</name>
    <dbReference type="NCBI Taxonomy" id="515415"/>
    <lineage>
        <taxon>Bacteria</taxon>
        <taxon>Bacillati</taxon>
        <taxon>Actinomycetota</taxon>
        <taxon>Actinomycetes</taxon>
        <taxon>Micrococcales</taxon>
        <taxon>Microbacteriaceae</taxon>
        <taxon>Microbacterium</taxon>
    </lineage>
</organism>
<evidence type="ECO:0000313" key="2">
    <source>
        <dbReference type="EMBL" id="WQB71005.1"/>
    </source>
</evidence>
<accession>A0ABZ0VBJ7</accession>
<dbReference type="Proteomes" id="UP001324533">
    <property type="component" value="Chromosome"/>
</dbReference>
<dbReference type="EMBL" id="CP139779">
    <property type="protein sequence ID" value="WQB71005.1"/>
    <property type="molecule type" value="Genomic_DNA"/>
</dbReference>
<keyword evidence="3" id="KW-1185">Reference proteome</keyword>
<proteinExistence type="predicted"/>
<evidence type="ECO:0000313" key="3">
    <source>
        <dbReference type="Proteomes" id="UP001324533"/>
    </source>
</evidence>
<protein>
    <submittedName>
        <fullName evidence="2">Uncharacterized protein</fullName>
    </submittedName>
</protein>